<dbReference type="InterPro" id="IPR011010">
    <property type="entry name" value="DNA_brk_join_enz"/>
</dbReference>
<dbReference type="EMBL" id="OU898284">
    <property type="protein sequence ID" value="CAG9840805.1"/>
    <property type="molecule type" value="Genomic_DNA"/>
</dbReference>
<dbReference type="PANTHER" id="PTHR33480:SF1">
    <property type="entry name" value="TYR RECOMBINASE DOMAIN-CONTAINING PROTEIN"/>
    <property type="match status" value="1"/>
</dbReference>
<evidence type="ECO:0000256" key="1">
    <source>
        <dbReference type="ARBA" id="ARBA00023172"/>
    </source>
</evidence>
<dbReference type="GO" id="GO:0015074">
    <property type="term" value="P:DNA integration"/>
    <property type="evidence" value="ECO:0007669"/>
    <property type="project" value="InterPro"/>
</dbReference>
<protein>
    <submittedName>
        <fullName evidence="2">Uncharacterized protein</fullName>
    </submittedName>
</protein>
<dbReference type="GO" id="GO:0006310">
    <property type="term" value="P:DNA recombination"/>
    <property type="evidence" value="ECO:0007669"/>
    <property type="project" value="UniProtKB-KW"/>
</dbReference>
<organism evidence="2 3">
    <name type="scientific">Diabrotica balteata</name>
    <name type="common">Banded cucumber beetle</name>
    <dbReference type="NCBI Taxonomy" id="107213"/>
    <lineage>
        <taxon>Eukaryota</taxon>
        <taxon>Metazoa</taxon>
        <taxon>Ecdysozoa</taxon>
        <taxon>Arthropoda</taxon>
        <taxon>Hexapoda</taxon>
        <taxon>Insecta</taxon>
        <taxon>Pterygota</taxon>
        <taxon>Neoptera</taxon>
        <taxon>Endopterygota</taxon>
        <taxon>Coleoptera</taxon>
        <taxon>Polyphaga</taxon>
        <taxon>Cucujiformia</taxon>
        <taxon>Chrysomeloidea</taxon>
        <taxon>Chrysomelidae</taxon>
        <taxon>Galerucinae</taxon>
        <taxon>Diabroticina</taxon>
        <taxon>Diabroticites</taxon>
        <taxon>Diabrotica</taxon>
    </lineage>
</organism>
<keyword evidence="3" id="KW-1185">Reference proteome</keyword>
<dbReference type="InterPro" id="IPR013762">
    <property type="entry name" value="Integrase-like_cat_sf"/>
</dbReference>
<dbReference type="PANTHER" id="PTHR33480">
    <property type="entry name" value="SET DOMAIN-CONTAINING PROTEIN-RELATED"/>
    <property type="match status" value="1"/>
</dbReference>
<reference evidence="2" key="1">
    <citation type="submission" date="2022-01" db="EMBL/GenBank/DDBJ databases">
        <authorList>
            <person name="King R."/>
        </authorList>
    </citation>
    <scope>NUCLEOTIDE SEQUENCE</scope>
</reference>
<evidence type="ECO:0000313" key="2">
    <source>
        <dbReference type="EMBL" id="CAG9840805.1"/>
    </source>
</evidence>
<gene>
    <name evidence="2" type="ORF">DIABBA_LOCUS13428</name>
</gene>
<dbReference type="SUPFAM" id="SSF56349">
    <property type="entry name" value="DNA breaking-rejoining enzymes"/>
    <property type="match status" value="1"/>
</dbReference>
<proteinExistence type="predicted"/>
<sequence>MSTVQLRAMSQRAKNILRLSLIKQNNDNIMQDSKNNCEKIKYVERWLNGINTFEGVNGKDKTSKNSHEIKSGTSQIEDDLYNVDENLDNQMEEEEKENSLFADDSVADPLYKPSETESSEVISLKATFGRKRKHDDDDNFGKDLDNTICSPSICSEDTKLDTECSKTNYSASSAIIQIQPNIFALRNMNEESNKNEHLRQDPIETAPCQSNIISNLLGSNKKGSITKVDAGNNTIYDKENEEADGVEKVTDASYYDKFTFCFYCEKDVDHFSRHIFTWHFNEIDVQKIMGASLKSKKRRELIKSLRKKGDFLRNRITNVLRPVKRLVQSDTSLRDSFLPCTYCFGFYKRKSLFKHTRKCPENREINTKQKRQTSQSDGQSALLVGTLFKHDKLLVKELFPRMRADKTNLIAQRDFLICQYAYSYMKGRKTKGNLDLVRQNMRRLSKLFQFCSAHENINGIIDLLKPTKFSLILKAVNHIARYNAELEKYESPTVAMNFGTLLKKICDLAYIHYIQIENTNDQRKDLKILKKLIESQWSDEISAQAGLNLNENKWNKNDLIPLTNDIKNMNKFLKEWANQAFLDLQNDNTNIRSYNLLKEIVYAQIILLNRRRPAEVAQMNVDKYLAINLKDNSGNTEFENCLTESERILLNSYCRIVIRGKRGRGVPILLSPDMKKHFDYFISLRHQFVNQNKYIFHSAGQGFLDGTKILYKYAEKCGTDNPKSISATKLRKHLATITQLLHFDEKELEQLSQFMGHTLKTHFKVYRMSDNLYQTAKVSKLLLLMSEGGIEQYKGKNLDEIEIDLTNPIIEEDQIKDKIISYKNDDSADITSTTIQVPSTSSKMNCRKIPIVRHKWNIEQKRLIAQHFKNNIKEKRPPKKFEVEAFQEQQSEEFRKMKWTTIKAVVFNMYKGNLNQPT</sequence>
<dbReference type="Proteomes" id="UP001153709">
    <property type="component" value="Chromosome 9"/>
</dbReference>
<dbReference type="OrthoDB" id="10068710at2759"/>
<dbReference type="GO" id="GO:0003677">
    <property type="term" value="F:DNA binding"/>
    <property type="evidence" value="ECO:0007669"/>
    <property type="project" value="InterPro"/>
</dbReference>
<accession>A0A9N9TCE9</accession>
<dbReference type="AlphaFoldDB" id="A0A9N9TCE9"/>
<evidence type="ECO:0000313" key="3">
    <source>
        <dbReference type="Proteomes" id="UP001153709"/>
    </source>
</evidence>
<name>A0A9N9TCE9_DIABA</name>
<keyword evidence="1" id="KW-0233">DNA recombination</keyword>
<dbReference type="Gene3D" id="1.10.443.10">
    <property type="entry name" value="Intergrase catalytic core"/>
    <property type="match status" value="1"/>
</dbReference>